<dbReference type="Proteomes" id="UP000183365">
    <property type="component" value="Unassembled WGS sequence"/>
</dbReference>
<evidence type="ECO:0000313" key="3">
    <source>
        <dbReference type="Proteomes" id="UP000183365"/>
    </source>
</evidence>
<keyword evidence="3" id="KW-1185">Reference proteome</keyword>
<gene>
    <name evidence="2" type="ORF">HGUI_00440</name>
</gene>
<evidence type="ECO:0000256" key="1">
    <source>
        <dbReference type="SAM" id="MobiDB-lite"/>
    </source>
</evidence>
<dbReference type="AlphaFoldDB" id="A0A1L0AVU7"/>
<reference evidence="3" key="1">
    <citation type="submission" date="2016-11" db="EMBL/GenBank/DDBJ databases">
        <authorList>
            <person name="Guldener U."/>
        </authorList>
    </citation>
    <scope>NUCLEOTIDE SEQUENCE [LARGE SCALE GENOMIC DNA]</scope>
</reference>
<protein>
    <submittedName>
        <fullName evidence="2">Uncharacterized protein</fullName>
    </submittedName>
</protein>
<dbReference type="OrthoDB" id="3971571at2759"/>
<evidence type="ECO:0000313" key="2">
    <source>
        <dbReference type="EMBL" id="SGZ38240.1"/>
    </source>
</evidence>
<proteinExistence type="predicted"/>
<dbReference type="VEuPathDB" id="FungiDB:HGUI_00440"/>
<sequence>MENDLKEDITKLKLQTKALADTVEEISSNDEKYTKETLNLLTNNIKVLLHNQTILENKIDDNIKNQYNTDQVVNELNWKVTRLLQIIASDVKDPASIKKHTNKIQAINTSKVNYDEEDVTKSLENTVVKLPLKNYIPKSKKYYNPPSSNDKLLIQEKSVTASSDGIVRIKPSSDNSQLNNFQSKKLKTGLETTDSAKSDRDA</sequence>
<feature type="region of interest" description="Disordered" evidence="1">
    <location>
        <begin position="166"/>
        <end position="202"/>
    </location>
</feature>
<accession>A0A1L0AVU7</accession>
<organism evidence="2 3">
    <name type="scientific">Hanseniaspora guilliermondii</name>
    <dbReference type="NCBI Taxonomy" id="56406"/>
    <lineage>
        <taxon>Eukaryota</taxon>
        <taxon>Fungi</taxon>
        <taxon>Dikarya</taxon>
        <taxon>Ascomycota</taxon>
        <taxon>Saccharomycotina</taxon>
        <taxon>Saccharomycetes</taxon>
        <taxon>Saccharomycodales</taxon>
        <taxon>Saccharomycodaceae</taxon>
        <taxon>Hanseniaspora</taxon>
    </lineage>
</organism>
<name>A0A1L0AVU7_9ASCO</name>
<dbReference type="EMBL" id="FQNF01000005">
    <property type="protein sequence ID" value="SGZ38240.1"/>
    <property type="molecule type" value="Genomic_DNA"/>
</dbReference>
<feature type="compositionally biased region" description="Polar residues" evidence="1">
    <location>
        <begin position="172"/>
        <end position="183"/>
    </location>
</feature>